<keyword evidence="5" id="KW-1185">Reference proteome</keyword>
<protein>
    <submittedName>
        <fullName evidence="4">CCR4-NOT transcription complex subunit 6-like protein</fullName>
    </submittedName>
</protein>
<dbReference type="InterPro" id="IPR032675">
    <property type="entry name" value="LRR_dom_sf"/>
</dbReference>
<keyword evidence="2" id="KW-0677">Repeat</keyword>
<dbReference type="InterPro" id="IPR003591">
    <property type="entry name" value="Leu-rich_rpt_typical-subtyp"/>
</dbReference>
<keyword evidence="1" id="KW-0433">Leucine-rich repeat</keyword>
<dbReference type="Gene3D" id="3.80.10.10">
    <property type="entry name" value="Ribonuclease Inhibitor"/>
    <property type="match status" value="1"/>
</dbReference>
<proteinExistence type="predicted"/>
<evidence type="ECO:0000256" key="1">
    <source>
        <dbReference type="ARBA" id="ARBA00022614"/>
    </source>
</evidence>
<dbReference type="InterPro" id="IPR001611">
    <property type="entry name" value="Leu-rich_rpt"/>
</dbReference>
<dbReference type="PROSITE" id="PS51450">
    <property type="entry name" value="LRR"/>
    <property type="match status" value="1"/>
</dbReference>
<evidence type="ECO:0000313" key="5">
    <source>
        <dbReference type="Proteomes" id="UP000078540"/>
    </source>
</evidence>
<gene>
    <name evidence="4" type="ORF">ALC53_11163</name>
</gene>
<dbReference type="InterPro" id="IPR050216">
    <property type="entry name" value="LRR_domain-containing"/>
</dbReference>
<evidence type="ECO:0000256" key="2">
    <source>
        <dbReference type="ARBA" id="ARBA00022737"/>
    </source>
</evidence>
<dbReference type="FunFam" id="3.80.10.10:FF:000343">
    <property type="entry name" value="CCR4-NOT transcription complex subunit"/>
    <property type="match status" value="1"/>
</dbReference>
<dbReference type="SMART" id="SM00369">
    <property type="entry name" value="LRR_TYP"/>
    <property type="match status" value="3"/>
</dbReference>
<dbReference type="PANTHER" id="PTHR48051">
    <property type="match status" value="1"/>
</dbReference>
<accession>A0A195B209</accession>
<dbReference type="PANTHER" id="PTHR48051:SF1">
    <property type="entry name" value="RAS SUPPRESSOR PROTEIN 1"/>
    <property type="match status" value="1"/>
</dbReference>
<sequence length="330" mass="37733">MGINFTLTSTFHQSALGVKVLISDRGNSVSGIHQLQNVEYPFAHSLQQQHMLLACEPQPLSFINITPDSHFFPSRSVSMIEPAPEPSSSQLHNLSFERDQKLLEVVQVTESNKHEDKKNLESIEKDKQNWKDNNLKLSNFVAKPHNIAGKFKIGITEFKMSRNHKEKYENSNPRRMYTLMCPEDYQSGKKSHWSELEITGSIRNLSPNLWQMTHLTALYLNDNSLQRLPSEIGRLVNLRILDLSSNKLRSLPAELGELIYLRELLLNQNFLRVLPYELGKLFQLQVLGLQGNPLSKDVMALYGNGEPAGTNKLLTYMLDNLQGKWKTFIC</sequence>
<dbReference type="InterPro" id="IPR055414">
    <property type="entry name" value="LRR_R13L4/SHOC2-like"/>
</dbReference>
<reference evidence="4 5" key="1">
    <citation type="submission" date="2015-09" db="EMBL/GenBank/DDBJ databases">
        <title>Atta colombica WGS genome.</title>
        <authorList>
            <person name="Nygaard S."/>
            <person name="Hu H."/>
            <person name="Boomsma J."/>
            <person name="Zhang G."/>
        </authorList>
    </citation>
    <scope>NUCLEOTIDE SEQUENCE [LARGE SCALE GENOMIC DNA]</scope>
    <source>
        <strain evidence="4">Treedump-2</strain>
        <tissue evidence="4">Whole body</tissue>
    </source>
</reference>
<dbReference type="Pfam" id="PF23598">
    <property type="entry name" value="LRR_14"/>
    <property type="match status" value="1"/>
</dbReference>
<dbReference type="Proteomes" id="UP000078540">
    <property type="component" value="Unassembled WGS sequence"/>
</dbReference>
<dbReference type="SUPFAM" id="SSF52058">
    <property type="entry name" value="L domain-like"/>
    <property type="match status" value="1"/>
</dbReference>
<evidence type="ECO:0000259" key="3">
    <source>
        <dbReference type="Pfam" id="PF23598"/>
    </source>
</evidence>
<name>A0A195B209_9HYME</name>
<evidence type="ECO:0000313" key="4">
    <source>
        <dbReference type="EMBL" id="KYM78508.1"/>
    </source>
</evidence>
<dbReference type="GO" id="GO:0005737">
    <property type="term" value="C:cytoplasm"/>
    <property type="evidence" value="ECO:0007669"/>
    <property type="project" value="TreeGrafter"/>
</dbReference>
<feature type="domain" description="Disease resistance R13L4/SHOC-2-like LRR" evidence="3">
    <location>
        <begin position="208"/>
        <end position="289"/>
    </location>
</feature>
<dbReference type="STRING" id="520822.A0A195B209"/>
<dbReference type="EMBL" id="KQ976662">
    <property type="protein sequence ID" value="KYM78508.1"/>
    <property type="molecule type" value="Genomic_DNA"/>
</dbReference>
<dbReference type="AlphaFoldDB" id="A0A195B209"/>
<organism evidence="4 5">
    <name type="scientific">Atta colombica</name>
    <dbReference type="NCBI Taxonomy" id="520822"/>
    <lineage>
        <taxon>Eukaryota</taxon>
        <taxon>Metazoa</taxon>
        <taxon>Ecdysozoa</taxon>
        <taxon>Arthropoda</taxon>
        <taxon>Hexapoda</taxon>
        <taxon>Insecta</taxon>
        <taxon>Pterygota</taxon>
        <taxon>Neoptera</taxon>
        <taxon>Endopterygota</taxon>
        <taxon>Hymenoptera</taxon>
        <taxon>Apocrita</taxon>
        <taxon>Aculeata</taxon>
        <taxon>Formicoidea</taxon>
        <taxon>Formicidae</taxon>
        <taxon>Myrmicinae</taxon>
        <taxon>Atta</taxon>
    </lineage>
</organism>